<keyword evidence="4" id="KW-1185">Reference proteome</keyword>
<comment type="caution">
    <text evidence="3">The sequence shown here is derived from an EMBL/GenBank/DDBJ whole genome shotgun (WGS) entry which is preliminary data.</text>
</comment>
<dbReference type="InterPro" id="IPR036163">
    <property type="entry name" value="HMA_dom_sf"/>
</dbReference>
<proteinExistence type="predicted"/>
<reference evidence="3 4" key="1">
    <citation type="submission" date="2020-08" db="EMBL/GenBank/DDBJ databases">
        <title>Genomic Encyclopedia of Type Strains, Phase IV (KMG-IV): sequencing the most valuable type-strain genomes for metagenomic binning, comparative biology and taxonomic classification.</title>
        <authorList>
            <person name="Goeker M."/>
        </authorList>
    </citation>
    <scope>NUCLEOTIDE SEQUENCE [LARGE SCALE GENOMIC DNA]</scope>
    <source>
        <strain evidence="3 4">DSM 7050</strain>
    </source>
</reference>
<dbReference type="InterPro" id="IPR006121">
    <property type="entry name" value="HMA_dom"/>
</dbReference>
<dbReference type="EMBL" id="JACHOT010000001">
    <property type="protein sequence ID" value="MBB4648538.1"/>
    <property type="molecule type" value="Genomic_DNA"/>
</dbReference>
<organism evidence="3 4">
    <name type="scientific">Aminobacter niigataensis</name>
    <dbReference type="NCBI Taxonomy" id="83265"/>
    <lineage>
        <taxon>Bacteria</taxon>
        <taxon>Pseudomonadati</taxon>
        <taxon>Pseudomonadota</taxon>
        <taxon>Alphaproteobacteria</taxon>
        <taxon>Hyphomicrobiales</taxon>
        <taxon>Phyllobacteriaceae</taxon>
        <taxon>Aminobacter</taxon>
    </lineage>
</organism>
<name>A0ABR6KVQ6_9HYPH</name>
<gene>
    <name evidence="3" type="ORF">GGQ99_000260</name>
</gene>
<dbReference type="CDD" id="cd00371">
    <property type="entry name" value="HMA"/>
    <property type="match status" value="1"/>
</dbReference>
<keyword evidence="1" id="KW-0479">Metal-binding</keyword>
<dbReference type="Gene3D" id="3.30.70.100">
    <property type="match status" value="1"/>
</dbReference>
<evidence type="ECO:0000313" key="4">
    <source>
        <dbReference type="Proteomes" id="UP000539538"/>
    </source>
</evidence>
<dbReference type="InterPro" id="IPR017969">
    <property type="entry name" value="Heavy-metal-associated_CS"/>
</dbReference>
<evidence type="ECO:0000259" key="2">
    <source>
        <dbReference type="PROSITE" id="PS50846"/>
    </source>
</evidence>
<accession>A0ABR6KVQ6</accession>
<dbReference type="PROSITE" id="PS50846">
    <property type="entry name" value="HMA_2"/>
    <property type="match status" value="1"/>
</dbReference>
<feature type="domain" description="HMA" evidence="2">
    <location>
        <begin position="18"/>
        <end position="83"/>
    </location>
</feature>
<dbReference type="Proteomes" id="UP000539538">
    <property type="component" value="Unassembled WGS sequence"/>
</dbReference>
<dbReference type="PROSITE" id="PS01047">
    <property type="entry name" value="HMA_1"/>
    <property type="match status" value="1"/>
</dbReference>
<dbReference type="RefSeq" id="WP_108607486.1">
    <property type="nucleotide sequence ID" value="NZ_BAAAVZ010000008.1"/>
</dbReference>
<evidence type="ECO:0000313" key="3">
    <source>
        <dbReference type="EMBL" id="MBB4648538.1"/>
    </source>
</evidence>
<protein>
    <submittedName>
        <fullName evidence="3">Copper chaperone CopZ</fullName>
    </submittedName>
</protein>
<dbReference type="Pfam" id="PF00403">
    <property type="entry name" value="HMA"/>
    <property type="match status" value="1"/>
</dbReference>
<evidence type="ECO:0000256" key="1">
    <source>
        <dbReference type="ARBA" id="ARBA00022723"/>
    </source>
</evidence>
<sequence length="83" mass="8703">MCSNHQHHDDVAADASVKGVTFKVDDMTCGHCAGMIKKALEHTLPGAAFSIDLASKQVTVAGDAAIAEKAIQTAGYQPERLAH</sequence>
<dbReference type="SUPFAM" id="SSF55008">
    <property type="entry name" value="HMA, heavy metal-associated domain"/>
    <property type="match status" value="1"/>
</dbReference>